<keyword evidence="1" id="KW-0472">Membrane</keyword>
<feature type="transmembrane region" description="Helical" evidence="1">
    <location>
        <begin position="46"/>
        <end position="65"/>
    </location>
</feature>
<protein>
    <submittedName>
        <fullName evidence="2">Uncharacterized protein</fullName>
    </submittedName>
</protein>
<dbReference type="OrthoDB" id="7449199at2"/>
<dbReference type="Proteomes" id="UP000027647">
    <property type="component" value="Unassembled WGS sequence"/>
</dbReference>
<dbReference type="RefSeq" id="WP_034959898.1">
    <property type="nucleotide sequence ID" value="NZ_JMIW01000003.1"/>
</dbReference>
<keyword evidence="3" id="KW-1185">Reference proteome</keyword>
<evidence type="ECO:0000313" key="2">
    <source>
        <dbReference type="EMBL" id="KEO90450.1"/>
    </source>
</evidence>
<feature type="transmembrane region" description="Helical" evidence="1">
    <location>
        <begin position="127"/>
        <end position="150"/>
    </location>
</feature>
<reference evidence="2 3" key="1">
    <citation type="submission" date="2014-04" db="EMBL/GenBank/DDBJ databases">
        <title>A comprehensive comparison of genomes of Erythrobacter spp. strains.</title>
        <authorList>
            <person name="Zheng Q."/>
        </authorList>
    </citation>
    <scope>NUCLEOTIDE SEQUENCE [LARGE SCALE GENOMIC DNA]</scope>
    <source>
        <strain evidence="2 3">DSM 6997</strain>
    </source>
</reference>
<dbReference type="eggNOG" id="ENOG50300TG">
    <property type="taxonomic scope" value="Bacteria"/>
</dbReference>
<sequence length="152" mass="16093">MFEQQTIIAERDADFDVELHAMDNAFQPLTAANAAPDNAGFELPRAVWTSMFACYAVFFGAIAMATGGSGAARFAIVISVLYTIIYFGVARIASLQAGPEARSPLEQGGMLDTWTGLMDKRAVYGQVLIVPIAVALFGISILIITISLGIGG</sequence>
<feature type="transmembrane region" description="Helical" evidence="1">
    <location>
        <begin position="71"/>
        <end position="93"/>
    </location>
</feature>
<proteinExistence type="predicted"/>
<evidence type="ECO:0000256" key="1">
    <source>
        <dbReference type="SAM" id="Phobius"/>
    </source>
</evidence>
<organism evidence="2 3">
    <name type="scientific">Erythrobacter longus</name>
    <dbReference type="NCBI Taxonomy" id="1044"/>
    <lineage>
        <taxon>Bacteria</taxon>
        <taxon>Pseudomonadati</taxon>
        <taxon>Pseudomonadota</taxon>
        <taxon>Alphaproteobacteria</taxon>
        <taxon>Sphingomonadales</taxon>
        <taxon>Erythrobacteraceae</taxon>
        <taxon>Erythrobacter/Porphyrobacter group</taxon>
        <taxon>Erythrobacter</taxon>
    </lineage>
</organism>
<dbReference type="EMBL" id="JMIW01000003">
    <property type="protein sequence ID" value="KEO90450.1"/>
    <property type="molecule type" value="Genomic_DNA"/>
</dbReference>
<keyword evidence="1" id="KW-1133">Transmembrane helix</keyword>
<dbReference type="STRING" id="1044.EH31_10200"/>
<gene>
    <name evidence="2" type="ORF">EH31_10200</name>
</gene>
<evidence type="ECO:0000313" key="3">
    <source>
        <dbReference type="Proteomes" id="UP000027647"/>
    </source>
</evidence>
<comment type="caution">
    <text evidence="2">The sequence shown here is derived from an EMBL/GenBank/DDBJ whole genome shotgun (WGS) entry which is preliminary data.</text>
</comment>
<dbReference type="AlphaFoldDB" id="A0A074MCF5"/>
<keyword evidence="1" id="KW-0812">Transmembrane</keyword>
<name>A0A074MCF5_ERYLO</name>
<accession>A0A074MCF5</accession>